<dbReference type="SUPFAM" id="SSF51658">
    <property type="entry name" value="Xylose isomerase-like"/>
    <property type="match status" value="1"/>
</dbReference>
<reference evidence="5 6" key="1">
    <citation type="submission" date="2018-05" db="EMBL/GenBank/DDBJ databases">
        <title>Paenibacillus flagellatus sp. nov., isolated from selenium mineral soil.</title>
        <authorList>
            <person name="Dai X."/>
        </authorList>
    </citation>
    <scope>NUCLEOTIDE SEQUENCE [LARGE SCALE GENOMIC DNA]</scope>
    <source>
        <strain evidence="5 6">DXL2</strain>
    </source>
</reference>
<comment type="caution">
    <text evidence="5">The sequence shown here is derived from an EMBL/GenBank/DDBJ whole genome shotgun (WGS) entry which is preliminary data.</text>
</comment>
<dbReference type="GO" id="GO:0016853">
    <property type="term" value="F:isomerase activity"/>
    <property type="evidence" value="ECO:0007669"/>
    <property type="project" value="UniProtKB-KW"/>
</dbReference>
<name>A0A2V5K2V9_9BACL</name>
<dbReference type="InterPro" id="IPR036237">
    <property type="entry name" value="Xyl_isomerase-like_sf"/>
</dbReference>
<proteinExistence type="inferred from homology"/>
<dbReference type="InterPro" id="IPR013022">
    <property type="entry name" value="Xyl_isomerase-like_TIM-brl"/>
</dbReference>
<organism evidence="5 6">
    <name type="scientific">Paenibacillus flagellatus</name>
    <dbReference type="NCBI Taxonomy" id="2211139"/>
    <lineage>
        <taxon>Bacteria</taxon>
        <taxon>Bacillati</taxon>
        <taxon>Bacillota</taxon>
        <taxon>Bacilli</taxon>
        <taxon>Bacillales</taxon>
        <taxon>Paenibacillaceae</taxon>
        <taxon>Paenibacillus</taxon>
    </lineage>
</organism>
<feature type="active site" description="Proton donor/acceptor" evidence="3">
    <location>
        <position position="133"/>
    </location>
</feature>
<keyword evidence="6" id="KW-1185">Reference proteome</keyword>
<feature type="domain" description="Xylose isomerase-like TIM barrel" evidence="4">
    <location>
        <begin position="19"/>
        <end position="234"/>
    </location>
</feature>
<protein>
    <submittedName>
        <fullName evidence="5">Xylose isomerase</fullName>
    </submittedName>
</protein>
<dbReference type="Proteomes" id="UP000247476">
    <property type="component" value="Unassembled WGS sequence"/>
</dbReference>
<dbReference type="AlphaFoldDB" id="A0A2V5K2V9"/>
<dbReference type="InterPro" id="IPR026040">
    <property type="entry name" value="HyI-like"/>
</dbReference>
<sequence length="255" mass="28491">MKLSICIGAYPGRDAAYHLEKVKEHGLQGLEYYKWWDLDLNAVAREQERLGVGISAVCTKSFNLVDPALREAFVDGLKETIEACRRLGARSIITQTGNELAAVSRETQKETMTETLKRCAPLLEQAGVTLEIEPLNGLVNHPGHFLQRSDEAVEVIDRVGSPCVKLVFDVYHQQVTEGNVIRNATGYVDRISHYHIADNPGRKQPGTGELNYVNILRAIRETGFDGFIGLECGYTVDTDEALDTFKRTIWEQVRG</sequence>
<dbReference type="RefSeq" id="WP_110841501.1">
    <property type="nucleotide sequence ID" value="NZ_QJVJ01000008.1"/>
</dbReference>
<feature type="active site" description="Proton donor/acceptor" evidence="3">
    <location>
        <position position="231"/>
    </location>
</feature>
<comment type="similarity">
    <text evidence="2">Belongs to the hyi family.</text>
</comment>
<keyword evidence="1 2" id="KW-0413">Isomerase</keyword>
<dbReference type="PANTHER" id="PTHR43489">
    <property type="entry name" value="ISOMERASE"/>
    <property type="match status" value="1"/>
</dbReference>
<dbReference type="Pfam" id="PF01261">
    <property type="entry name" value="AP_endonuc_2"/>
    <property type="match status" value="1"/>
</dbReference>
<accession>A0A2V5K2V9</accession>
<dbReference type="Gene3D" id="3.20.20.150">
    <property type="entry name" value="Divalent-metal-dependent TIM barrel enzymes"/>
    <property type="match status" value="1"/>
</dbReference>
<evidence type="ECO:0000256" key="3">
    <source>
        <dbReference type="PIRSR" id="PIRSR006241-50"/>
    </source>
</evidence>
<evidence type="ECO:0000256" key="2">
    <source>
        <dbReference type="PIRNR" id="PIRNR006241"/>
    </source>
</evidence>
<dbReference type="EMBL" id="QJVJ01000008">
    <property type="protein sequence ID" value="PYI52952.1"/>
    <property type="molecule type" value="Genomic_DNA"/>
</dbReference>
<dbReference type="OrthoDB" id="9786584at2"/>
<evidence type="ECO:0000256" key="1">
    <source>
        <dbReference type="ARBA" id="ARBA00023235"/>
    </source>
</evidence>
<dbReference type="PANTHER" id="PTHR43489:SF3">
    <property type="entry name" value="XYLOSE ISOMERASE DOMAIN PROTEIN TIM BARREL"/>
    <property type="match status" value="1"/>
</dbReference>
<dbReference type="PIRSF" id="PIRSF006241">
    <property type="entry name" value="HyI"/>
    <property type="match status" value="1"/>
</dbReference>
<evidence type="ECO:0000259" key="4">
    <source>
        <dbReference type="Pfam" id="PF01261"/>
    </source>
</evidence>
<evidence type="ECO:0000313" key="6">
    <source>
        <dbReference type="Proteomes" id="UP000247476"/>
    </source>
</evidence>
<evidence type="ECO:0000313" key="5">
    <source>
        <dbReference type="EMBL" id="PYI52952.1"/>
    </source>
</evidence>
<dbReference type="InterPro" id="IPR050417">
    <property type="entry name" value="Sugar_Epim/Isomerase"/>
</dbReference>
<gene>
    <name evidence="5" type="ORF">DLM86_18295</name>
</gene>